<dbReference type="PANTHER" id="PTHR14222:SF2">
    <property type="entry name" value="CONDENSIN COMPLEX SUBUNIT 1"/>
    <property type="match status" value="1"/>
</dbReference>
<keyword evidence="4" id="KW-0158">Chromosome</keyword>
<dbReference type="GO" id="GO:0005634">
    <property type="term" value="C:nucleus"/>
    <property type="evidence" value="ECO:0007669"/>
    <property type="project" value="UniProtKB-SubCell"/>
</dbReference>
<sequence length="1337" mass="148165">MAPPFVFPSDLKDLEDSDDGLSLRVDSSVEVSSLRPSQVEELVKGVAFDLSDRELFCVEEQDVFDRVYSLVRRFTLLPPSSKFNLVETLRSNLSVLLPNVDSLSRASHSSPSPSSSPGAAADVVLDIATRIASHRNALKIYTFFLFTIALAEESSSSDSSGVSSKVGAPGRKKNPTYAWNWEAQRGRIVNLIANSLEINLSLLFGSSDIDESYLSFISKCAFSLYENQALLKDADTREGLGRIIGTISTKHQRTQQTCASILHLIYRFDYTVPHLAELVTAAEEKFGDGCLAIALIREIGRTDSKDYLRDGVGAENVGRFLVELADRSPKLMSTNVGVLVPHFGGESYKIRNALIGVLGRLVAKAYKDVEGDASSKCLRLRGKQAMLEILLERCRDVSAYTRSRVLQVWAELCEERAVSIGLWNEVATVASGRLEDKSAMVRKSAIHLLITMLQHNPFGPQLRVAIFEATLEKFKEKLQVMEPSSTSEDNVEADNLHDGLAPEQGESISDSCLLSSEEQQQMDAVIPEIGNLEQTRALVASLETALRFSRCITSLMPTLVQLLASTSVTDVENTILLLMRCRQFQIDGSDASLLKMLPLVFSQDKSIYEAVENAFITIYIRKNPLETARNLLNLAVSSSIGDLAALEFLISSLMSKGEISISTISALWDFFSFNVSGIVAGQSRGALTILCMAAKSSPGILGSHLQDIIDIGFGRWAKEDPLLARTACMVLERLSEEDKDKLRSTNNKVFSALHSIITGSWIPENIWYAAADKAISTIYSIHPLPEAFAADIVKKSLISVFSCSGRDEVYDDVSNGSINIMSTVPAAKLGRFLFIISHISLNQLVYIESCIRKIRRQKLRKEKSKVEMQAVDGALAKEVETQSINAELGLGASEDAVVDSLSERAEKEIVSGGSIEKNLLGFCAPFLSKFSRNLNLLQKFPELQASAMLALCKLMIVDPDFCESNLQLLFTVVESSSSEAVRSNCTVALGDLTVRFPNLLEPWTENMYARLRDPAVSVRKNAVLVLSHLILNDMMKVKGYIYEMTMRIEDEDERISSLAKLFFNELSKKGSNPIYNLLPDILSRLCNQNIKEESFHSIMQFLINSIKKDKQMEALVEKLCNRFTGVTDSKQWKHIAYCLSQLTFSEKGMKKLIESFKAYEHALCDDSVMDHFRSIISKCKKFGKVEIKSCIDEFEEKLNKIHTERKEQEITARNAQVHQQKVGSLEGFLANDKSSVENVSEVGDVINPSIDGKDISVSAISPEGHDAKSEESCVSSFVRECEPDDLEVQSPKTSLRDSQVGCQIAQFYNFLMSGSKDAEHANTFKMSSKEPDNSFLK</sequence>
<evidence type="ECO:0000259" key="12">
    <source>
        <dbReference type="Pfam" id="PF12922"/>
    </source>
</evidence>
<protein>
    <recommendedName>
        <fullName evidence="10">Condensin-1 complex subunit CAP-D2</fullName>
    </recommendedName>
</protein>
<dbReference type="InterPro" id="IPR011989">
    <property type="entry name" value="ARM-like"/>
</dbReference>
<feature type="domain" description="Condensin complex subunit 1 N-terminal" evidence="12">
    <location>
        <begin position="80"/>
        <end position="255"/>
    </location>
</feature>
<evidence type="ECO:0000256" key="2">
    <source>
        <dbReference type="ARBA" id="ARBA00004286"/>
    </source>
</evidence>
<evidence type="ECO:0000256" key="6">
    <source>
        <dbReference type="ARBA" id="ARBA00022776"/>
    </source>
</evidence>
<name>A0AAQ3JVX7_9LILI</name>
<dbReference type="Pfam" id="PF12922">
    <property type="entry name" value="Cnd1_N"/>
    <property type="match status" value="1"/>
</dbReference>
<keyword evidence="8" id="KW-0539">Nucleus</keyword>
<comment type="similarity">
    <text evidence="3 10">Belongs to the CND1 (condensin subunit 1) family.</text>
</comment>
<evidence type="ECO:0000256" key="8">
    <source>
        <dbReference type="ARBA" id="ARBA00023242"/>
    </source>
</evidence>
<dbReference type="PIRSF" id="PIRSF017127">
    <property type="entry name" value="Condensin_D2"/>
    <property type="match status" value="1"/>
</dbReference>
<evidence type="ECO:0000256" key="3">
    <source>
        <dbReference type="ARBA" id="ARBA00009606"/>
    </source>
</evidence>
<feature type="domain" description="Condensin complex subunit 1 C-terminal" evidence="11">
    <location>
        <begin position="981"/>
        <end position="1140"/>
    </location>
</feature>
<proteinExistence type="inferred from homology"/>
<evidence type="ECO:0000313" key="13">
    <source>
        <dbReference type="EMBL" id="WOK96032.1"/>
    </source>
</evidence>
<dbReference type="InterPro" id="IPR026971">
    <property type="entry name" value="CND1/NCAPD3"/>
</dbReference>
<evidence type="ECO:0000256" key="4">
    <source>
        <dbReference type="ARBA" id="ARBA00022454"/>
    </source>
</evidence>
<dbReference type="Pfam" id="PF12717">
    <property type="entry name" value="Cnd1"/>
    <property type="match status" value="1"/>
</dbReference>
<keyword evidence="7 10" id="KW-0226">DNA condensation</keyword>
<evidence type="ECO:0000256" key="1">
    <source>
        <dbReference type="ARBA" id="ARBA00004123"/>
    </source>
</evidence>
<dbReference type="Proteomes" id="UP001327560">
    <property type="component" value="Chromosome 2"/>
</dbReference>
<dbReference type="PANTHER" id="PTHR14222">
    <property type="entry name" value="CONDENSIN"/>
    <property type="match status" value="1"/>
</dbReference>
<dbReference type="InterPro" id="IPR032682">
    <property type="entry name" value="Cnd1_C"/>
</dbReference>
<evidence type="ECO:0000256" key="10">
    <source>
        <dbReference type="PIRNR" id="PIRNR017127"/>
    </source>
</evidence>
<dbReference type="GO" id="GO:0042393">
    <property type="term" value="F:histone binding"/>
    <property type="evidence" value="ECO:0007669"/>
    <property type="project" value="TreeGrafter"/>
</dbReference>
<evidence type="ECO:0000259" key="11">
    <source>
        <dbReference type="Pfam" id="PF12717"/>
    </source>
</evidence>
<keyword evidence="9 10" id="KW-0131">Cell cycle</keyword>
<dbReference type="InterPro" id="IPR007673">
    <property type="entry name" value="Condensin_cplx_su1"/>
</dbReference>
<comment type="subcellular location">
    <subcellularLocation>
        <location evidence="2">Chromosome</location>
    </subcellularLocation>
    <subcellularLocation>
        <location evidence="1">Nucleus</location>
    </subcellularLocation>
</comment>
<reference evidence="13 14" key="1">
    <citation type="submission" date="2023-10" db="EMBL/GenBank/DDBJ databases">
        <title>Chromosome-scale genome assembly provides insights into flower coloration mechanisms of Canna indica.</title>
        <authorList>
            <person name="Li C."/>
        </authorList>
    </citation>
    <scope>NUCLEOTIDE SEQUENCE [LARGE SCALE GENOMIC DNA]</scope>
    <source>
        <tissue evidence="13">Flower</tissue>
    </source>
</reference>
<dbReference type="GO" id="GO:0000796">
    <property type="term" value="C:condensin complex"/>
    <property type="evidence" value="ECO:0007669"/>
    <property type="project" value="TreeGrafter"/>
</dbReference>
<dbReference type="GO" id="GO:0000779">
    <property type="term" value="C:condensed chromosome, centromeric region"/>
    <property type="evidence" value="ECO:0007669"/>
    <property type="project" value="TreeGrafter"/>
</dbReference>
<keyword evidence="5 10" id="KW-0132">Cell division</keyword>
<dbReference type="InterPro" id="IPR024324">
    <property type="entry name" value="Condensin_cplx_su1_N"/>
</dbReference>
<evidence type="ECO:0000256" key="5">
    <source>
        <dbReference type="ARBA" id="ARBA00022618"/>
    </source>
</evidence>
<dbReference type="Gene3D" id="1.25.10.10">
    <property type="entry name" value="Leucine-rich Repeat Variant"/>
    <property type="match status" value="2"/>
</dbReference>
<dbReference type="GO" id="GO:0007076">
    <property type="term" value="P:mitotic chromosome condensation"/>
    <property type="evidence" value="ECO:0007669"/>
    <property type="project" value="InterPro"/>
</dbReference>
<keyword evidence="6 10" id="KW-0498">Mitosis</keyword>
<dbReference type="GO" id="GO:0051301">
    <property type="term" value="P:cell division"/>
    <property type="evidence" value="ECO:0007669"/>
    <property type="project" value="UniProtKB-KW"/>
</dbReference>
<dbReference type="EMBL" id="CP136891">
    <property type="protein sequence ID" value="WOK96032.1"/>
    <property type="molecule type" value="Genomic_DNA"/>
</dbReference>
<evidence type="ECO:0000256" key="7">
    <source>
        <dbReference type="ARBA" id="ARBA00023067"/>
    </source>
</evidence>
<dbReference type="FunFam" id="1.25.10.10:FF:000403">
    <property type="entry name" value="Condensin complex subunit 1"/>
    <property type="match status" value="1"/>
</dbReference>
<gene>
    <name evidence="13" type="ORF">Cni_G04739</name>
</gene>
<dbReference type="SUPFAM" id="SSF48371">
    <property type="entry name" value="ARM repeat"/>
    <property type="match status" value="1"/>
</dbReference>
<dbReference type="InterPro" id="IPR016024">
    <property type="entry name" value="ARM-type_fold"/>
</dbReference>
<dbReference type="GO" id="GO:0010032">
    <property type="term" value="P:meiotic chromosome condensation"/>
    <property type="evidence" value="ECO:0007669"/>
    <property type="project" value="TreeGrafter"/>
</dbReference>
<keyword evidence="14" id="KW-1185">Reference proteome</keyword>
<accession>A0AAQ3JVX7</accession>
<evidence type="ECO:0000256" key="9">
    <source>
        <dbReference type="ARBA" id="ARBA00023306"/>
    </source>
</evidence>
<comment type="function">
    <text evidence="10">Regulatory subunit of the condensin complex, a complex required for conversion of interphase chromatin into mitotic-like condense chromosomes. The condensin complex probably introduces positive supercoils into relaxed DNA in the presence of type I topoisomerases and converts nicked DNA into positive knotted forms in the presence of type II topoisomerases.</text>
</comment>
<evidence type="ECO:0000313" key="14">
    <source>
        <dbReference type="Proteomes" id="UP001327560"/>
    </source>
</evidence>
<organism evidence="13 14">
    <name type="scientific">Canna indica</name>
    <name type="common">Indian-shot</name>
    <dbReference type="NCBI Taxonomy" id="4628"/>
    <lineage>
        <taxon>Eukaryota</taxon>
        <taxon>Viridiplantae</taxon>
        <taxon>Streptophyta</taxon>
        <taxon>Embryophyta</taxon>
        <taxon>Tracheophyta</taxon>
        <taxon>Spermatophyta</taxon>
        <taxon>Magnoliopsida</taxon>
        <taxon>Liliopsida</taxon>
        <taxon>Zingiberales</taxon>
        <taxon>Cannaceae</taxon>
        <taxon>Canna</taxon>
    </lineage>
</organism>